<dbReference type="PANTHER" id="PTHR43057:SF1">
    <property type="entry name" value="ARSENICAL-RESISTANCE PROTEIN 3"/>
    <property type="match status" value="1"/>
</dbReference>
<dbReference type="InterPro" id="IPR002657">
    <property type="entry name" value="BilAc:Na_symport/Acr3"/>
</dbReference>
<dbReference type="FunFam" id="1.20.1530.20:FF:000009">
    <property type="entry name" value="Arsenite transporter, ACR3 family"/>
    <property type="match status" value="1"/>
</dbReference>
<dbReference type="GO" id="GO:0015105">
    <property type="term" value="F:arsenite transmembrane transporter activity"/>
    <property type="evidence" value="ECO:0007669"/>
    <property type="project" value="TreeGrafter"/>
</dbReference>
<feature type="transmembrane region" description="Helical" evidence="9">
    <location>
        <begin position="264"/>
        <end position="287"/>
    </location>
</feature>
<keyword evidence="7 9" id="KW-1133">Transmembrane helix</keyword>
<dbReference type="PANTHER" id="PTHR43057">
    <property type="entry name" value="ARSENITE EFFLUX TRANSPORTER"/>
    <property type="match status" value="1"/>
</dbReference>
<evidence type="ECO:0000256" key="2">
    <source>
        <dbReference type="ARBA" id="ARBA00010110"/>
    </source>
</evidence>
<keyword evidence="8 9" id="KW-0472">Membrane</keyword>
<comment type="subcellular location">
    <subcellularLocation>
        <location evidence="1">Cell membrane</location>
        <topology evidence="1">Multi-pass membrane protein</topology>
    </subcellularLocation>
</comment>
<evidence type="ECO:0000313" key="10">
    <source>
        <dbReference type="EMBL" id="AFC99719.1"/>
    </source>
</evidence>
<dbReference type="HOGENOM" id="CLU_022869_0_0_2"/>
<protein>
    <submittedName>
        <fullName evidence="10">Arsenical-resistance protein, ACR3 family</fullName>
    </submittedName>
</protein>
<feature type="transmembrane region" description="Helical" evidence="9">
    <location>
        <begin position="192"/>
        <end position="213"/>
    </location>
</feature>
<evidence type="ECO:0000256" key="1">
    <source>
        <dbReference type="ARBA" id="ARBA00004651"/>
    </source>
</evidence>
<dbReference type="Pfam" id="PF01758">
    <property type="entry name" value="SBF"/>
    <property type="match status" value="1"/>
</dbReference>
<dbReference type="EMBL" id="CP003243">
    <property type="protein sequence ID" value="AFC99719.1"/>
    <property type="molecule type" value="Genomic_DNA"/>
</dbReference>
<dbReference type="GO" id="GO:0015104">
    <property type="term" value="F:antimonite transmembrane transporter activity"/>
    <property type="evidence" value="ECO:0007669"/>
    <property type="project" value="TreeGrafter"/>
</dbReference>
<dbReference type="InterPro" id="IPR038770">
    <property type="entry name" value="Na+/solute_symporter_sf"/>
</dbReference>
<feature type="transmembrane region" description="Helical" evidence="9">
    <location>
        <begin position="89"/>
        <end position="113"/>
    </location>
</feature>
<dbReference type="OrthoDB" id="326456at2157"/>
<keyword evidence="3" id="KW-0813">Transport</keyword>
<dbReference type="KEGG" id="mez:Mtc_0963"/>
<feature type="transmembrane region" description="Helical" evidence="9">
    <location>
        <begin position="150"/>
        <end position="172"/>
    </location>
</feature>
<keyword evidence="11" id="KW-1185">Reference proteome</keyword>
<dbReference type="GO" id="GO:0046685">
    <property type="term" value="P:response to arsenic-containing substance"/>
    <property type="evidence" value="ECO:0007669"/>
    <property type="project" value="UniProtKB-KW"/>
</dbReference>
<dbReference type="AlphaFoldDB" id="H8I5Q2"/>
<sequence>MSVSSNNTGGAAKGGLGFISKYLTVWILLAMAAGIILGNVYPQIVPILDSVRIEEVSLPIAIGLIWMMYPPLAAVKYEELSRLRQQGRALGLSLVQNWLVGPVLMFALAWLLLPDLPEYRIGLIMIGLARCIAMVLVWNQLAGGDNELCAVLVALNSIFQVIFYSVLAYVFVTVLSGWIGGATAGVVVNVSIWQVAKAVFIYLGIPFLGGIITRAAGLRLKGKDWYDNVFMKKLGPTALVGLLFTIIVMFSLKGEYIVALPLDVLRIAIPLLVYFVLMFAISFFMSYKLGFRYADSTTLSFTAASNNFELAIAVSVAVFTIGSGEAFAAVVGPLIEVPVMLALVHVARRISLRWYHPDGRPGYMPVVSGPGGRP</sequence>
<feature type="transmembrane region" description="Helical" evidence="9">
    <location>
        <begin position="119"/>
        <end position="138"/>
    </location>
</feature>
<dbReference type="RefSeq" id="WP_014405557.1">
    <property type="nucleotide sequence ID" value="NC_017034.1"/>
</dbReference>
<keyword evidence="4" id="KW-1003">Cell membrane</keyword>
<dbReference type="NCBIfam" id="TIGR00832">
    <property type="entry name" value="acr3"/>
    <property type="match status" value="1"/>
</dbReference>
<evidence type="ECO:0000256" key="7">
    <source>
        <dbReference type="ARBA" id="ARBA00022989"/>
    </source>
</evidence>
<dbReference type="GO" id="GO:0005886">
    <property type="term" value="C:plasma membrane"/>
    <property type="evidence" value="ECO:0007669"/>
    <property type="project" value="UniProtKB-SubCell"/>
</dbReference>
<dbReference type="InterPro" id="IPR004706">
    <property type="entry name" value="Arsenical-R_Acr3"/>
</dbReference>
<dbReference type="GeneID" id="11971085"/>
<reference evidence="10 11" key="1">
    <citation type="journal article" date="2012" name="J. Bacteriol.">
        <title>Complete genome sequence of a thermophilic methanogen, Methanocella conradii HZ254, isolated from Chinese rice field soil.</title>
        <authorList>
            <person name="Lu Z."/>
            <person name="Lu Y."/>
        </authorList>
    </citation>
    <scope>NUCLEOTIDE SEQUENCE [LARGE SCALE GENOMIC DNA]</scope>
    <source>
        <strain evidence="11">DSM 24694 / JCM 17849 / CGMCC 1.5162 / HZ254</strain>
    </source>
</reference>
<evidence type="ECO:0000313" key="11">
    <source>
        <dbReference type="Proteomes" id="UP000005233"/>
    </source>
</evidence>
<dbReference type="GO" id="GO:0015297">
    <property type="term" value="F:antiporter activity"/>
    <property type="evidence" value="ECO:0007669"/>
    <property type="project" value="InterPro"/>
</dbReference>
<dbReference type="eggNOG" id="arCOG02190">
    <property type="taxonomic scope" value="Archaea"/>
</dbReference>
<evidence type="ECO:0000256" key="6">
    <source>
        <dbReference type="ARBA" id="ARBA00022849"/>
    </source>
</evidence>
<evidence type="ECO:0000256" key="4">
    <source>
        <dbReference type="ARBA" id="ARBA00022475"/>
    </source>
</evidence>
<feature type="transmembrane region" description="Helical" evidence="9">
    <location>
        <begin position="23"/>
        <end position="44"/>
    </location>
</feature>
<comment type="similarity">
    <text evidence="2">Belongs to the arsenical resistance-3 (ACR3) (TC 2.A.59) family.</text>
</comment>
<gene>
    <name evidence="10" type="primary">acr3</name>
    <name evidence="10" type="ordered locus">Mtc_0963</name>
</gene>
<feature type="transmembrane region" description="Helical" evidence="9">
    <location>
        <begin position="327"/>
        <end position="347"/>
    </location>
</feature>
<feature type="transmembrane region" description="Helical" evidence="9">
    <location>
        <begin position="234"/>
        <end position="252"/>
    </location>
</feature>
<proteinExistence type="inferred from homology"/>
<evidence type="ECO:0000256" key="8">
    <source>
        <dbReference type="ARBA" id="ARBA00023136"/>
    </source>
</evidence>
<organism evidence="10 11">
    <name type="scientific">Methanocella conradii (strain DSM 24694 / JCM 17849 / CGMCC 1.5162 / HZ254)</name>
    <dbReference type="NCBI Taxonomy" id="1041930"/>
    <lineage>
        <taxon>Archaea</taxon>
        <taxon>Methanobacteriati</taxon>
        <taxon>Methanobacteriota</taxon>
        <taxon>Stenosarchaea group</taxon>
        <taxon>Methanomicrobia</taxon>
        <taxon>Methanocellales</taxon>
        <taxon>Methanocellaceae</taxon>
        <taxon>Methanocella</taxon>
    </lineage>
</organism>
<name>H8I5Q2_METCZ</name>
<dbReference type="STRING" id="1041930.Mtc_0963"/>
<evidence type="ECO:0000256" key="3">
    <source>
        <dbReference type="ARBA" id="ARBA00022448"/>
    </source>
</evidence>
<accession>H8I5Q2</accession>
<keyword evidence="5 9" id="KW-0812">Transmembrane</keyword>
<dbReference type="Proteomes" id="UP000005233">
    <property type="component" value="Chromosome"/>
</dbReference>
<feature type="transmembrane region" description="Helical" evidence="9">
    <location>
        <begin position="56"/>
        <end position="77"/>
    </location>
</feature>
<evidence type="ECO:0000256" key="5">
    <source>
        <dbReference type="ARBA" id="ARBA00022692"/>
    </source>
</evidence>
<evidence type="ECO:0000256" key="9">
    <source>
        <dbReference type="SAM" id="Phobius"/>
    </source>
</evidence>
<dbReference type="PIRSF" id="PIRSF005508">
    <property type="entry name" value="Acr3"/>
    <property type="match status" value="1"/>
</dbReference>
<dbReference type="Gene3D" id="1.20.1530.20">
    <property type="match status" value="1"/>
</dbReference>
<keyword evidence="6" id="KW-0059">Arsenical resistance</keyword>
<feature type="transmembrane region" description="Helical" evidence="9">
    <location>
        <begin position="299"/>
        <end position="321"/>
    </location>
</feature>